<sequence>MSLLQTCCLGKPYDSTKPPEILTAYATHASVPQSHILGVRLAVSVTKNLIAPLGCRMQKFVSDFRFTFCLRCVACTSFSMITCCTAQDRAPILQTTVDISGLSSTSCLWLMKALMARSILPSLIRRGLGTGHLIMLKPLSRTVPHRIDMHVVSSYLRCPEVLWLSCLPSILTHRRRDSIVSSTVPRHGTIRVIVSTALFLRVFARCSATLADALLRLASSTCLTDAGASIISLANYASVSSMHLEEFCLFPIVCVNGILAPCVVNSRRTTSVVYSHSIKPTRISQTSWCSCYL</sequence>
<organism evidence="1 2">
    <name type="scientific">Daedalea quercina L-15889</name>
    <dbReference type="NCBI Taxonomy" id="1314783"/>
    <lineage>
        <taxon>Eukaryota</taxon>
        <taxon>Fungi</taxon>
        <taxon>Dikarya</taxon>
        <taxon>Basidiomycota</taxon>
        <taxon>Agaricomycotina</taxon>
        <taxon>Agaricomycetes</taxon>
        <taxon>Polyporales</taxon>
        <taxon>Fomitopsis</taxon>
    </lineage>
</organism>
<name>A0A165LXP6_9APHY</name>
<evidence type="ECO:0000313" key="1">
    <source>
        <dbReference type="EMBL" id="KZT64980.1"/>
    </source>
</evidence>
<evidence type="ECO:0000313" key="2">
    <source>
        <dbReference type="Proteomes" id="UP000076727"/>
    </source>
</evidence>
<accession>A0A165LXP6</accession>
<gene>
    <name evidence="1" type="ORF">DAEQUDRAFT_566057</name>
</gene>
<reference evidence="1 2" key="1">
    <citation type="journal article" date="2016" name="Mol. Biol. Evol.">
        <title>Comparative Genomics of Early-Diverging Mushroom-Forming Fungi Provides Insights into the Origins of Lignocellulose Decay Capabilities.</title>
        <authorList>
            <person name="Nagy L.G."/>
            <person name="Riley R."/>
            <person name="Tritt A."/>
            <person name="Adam C."/>
            <person name="Daum C."/>
            <person name="Floudas D."/>
            <person name="Sun H."/>
            <person name="Yadav J.S."/>
            <person name="Pangilinan J."/>
            <person name="Larsson K.H."/>
            <person name="Matsuura K."/>
            <person name="Barry K."/>
            <person name="Labutti K."/>
            <person name="Kuo R."/>
            <person name="Ohm R.A."/>
            <person name="Bhattacharya S.S."/>
            <person name="Shirouzu T."/>
            <person name="Yoshinaga Y."/>
            <person name="Martin F.M."/>
            <person name="Grigoriev I.V."/>
            <person name="Hibbett D.S."/>
        </authorList>
    </citation>
    <scope>NUCLEOTIDE SEQUENCE [LARGE SCALE GENOMIC DNA]</scope>
    <source>
        <strain evidence="1 2">L-15889</strain>
    </source>
</reference>
<dbReference type="AlphaFoldDB" id="A0A165LXP6"/>
<protein>
    <submittedName>
        <fullName evidence="1">Uncharacterized protein</fullName>
    </submittedName>
</protein>
<dbReference type="Proteomes" id="UP000076727">
    <property type="component" value="Unassembled WGS sequence"/>
</dbReference>
<dbReference type="EMBL" id="KV429114">
    <property type="protein sequence ID" value="KZT64980.1"/>
    <property type="molecule type" value="Genomic_DNA"/>
</dbReference>
<keyword evidence="2" id="KW-1185">Reference proteome</keyword>
<proteinExistence type="predicted"/>